<gene>
    <name evidence="1" type="ORF">S06H3_60330</name>
</gene>
<proteinExistence type="predicted"/>
<reference evidence="1" key="1">
    <citation type="journal article" date="2014" name="Front. Microbiol.">
        <title>High frequency of phylogenetically diverse reductive dehalogenase-homologous genes in deep subseafloor sedimentary metagenomes.</title>
        <authorList>
            <person name="Kawai M."/>
            <person name="Futagami T."/>
            <person name="Toyoda A."/>
            <person name="Takaki Y."/>
            <person name="Nishi S."/>
            <person name="Hori S."/>
            <person name="Arai W."/>
            <person name="Tsubouchi T."/>
            <person name="Morono Y."/>
            <person name="Uchiyama I."/>
            <person name="Ito T."/>
            <person name="Fujiyama A."/>
            <person name="Inagaki F."/>
            <person name="Takami H."/>
        </authorList>
    </citation>
    <scope>NUCLEOTIDE SEQUENCE</scope>
    <source>
        <strain evidence="1">Expedition CK06-06</strain>
    </source>
</reference>
<organism evidence="1">
    <name type="scientific">marine sediment metagenome</name>
    <dbReference type="NCBI Taxonomy" id="412755"/>
    <lineage>
        <taxon>unclassified sequences</taxon>
        <taxon>metagenomes</taxon>
        <taxon>ecological metagenomes</taxon>
    </lineage>
</organism>
<dbReference type="AlphaFoldDB" id="X1RLB8"/>
<accession>X1RLB8</accession>
<name>X1RLB8_9ZZZZ</name>
<sequence length="153" mass="17619">LAGPDALRLELLPMGRAPYELGHLYRKHPAEEFFGDSCAAELTRGWHFHIDNYFNYITGYCGGLSLGDARDLESICEGVRLDDRPILSALVTGMGELYRFAVEEFGYEEAPDGYISKCHLCVDIRKHVARRTGEFKELRPREFYSRLDIWRKI</sequence>
<feature type="non-terminal residue" evidence="1">
    <location>
        <position position="1"/>
    </location>
</feature>
<dbReference type="EMBL" id="BARV01039341">
    <property type="protein sequence ID" value="GAI56344.1"/>
    <property type="molecule type" value="Genomic_DNA"/>
</dbReference>
<protein>
    <submittedName>
        <fullName evidence="1">Uncharacterized protein</fullName>
    </submittedName>
</protein>
<comment type="caution">
    <text evidence="1">The sequence shown here is derived from an EMBL/GenBank/DDBJ whole genome shotgun (WGS) entry which is preliminary data.</text>
</comment>
<evidence type="ECO:0000313" key="1">
    <source>
        <dbReference type="EMBL" id="GAI56344.1"/>
    </source>
</evidence>